<evidence type="ECO:0000256" key="1">
    <source>
        <dbReference type="ARBA" id="ARBA00007730"/>
    </source>
</evidence>
<dbReference type="EMBL" id="FNYQ01000001">
    <property type="protein sequence ID" value="SEI39686.1"/>
    <property type="molecule type" value="Genomic_DNA"/>
</dbReference>
<dbReference type="InterPro" id="IPR047694">
    <property type="entry name" value="Lipid_A_LpxO-like"/>
</dbReference>
<dbReference type="OrthoDB" id="21665at2"/>
<dbReference type="InterPro" id="IPR007803">
    <property type="entry name" value="Asp/Arg/Pro-Hydrxlase"/>
</dbReference>
<accession>A0A1H6QCU9</accession>
<dbReference type="RefSeq" id="WP_090728932.1">
    <property type="nucleotide sequence ID" value="NZ_FNYQ01000001.1"/>
</dbReference>
<proteinExistence type="inferred from homology"/>
<dbReference type="Gene3D" id="2.60.120.330">
    <property type="entry name" value="B-lactam Antibiotic, Isopenicillin N Synthase, Chain"/>
    <property type="match status" value="1"/>
</dbReference>
<dbReference type="Pfam" id="PF05118">
    <property type="entry name" value="Asp_Arg_Hydrox"/>
    <property type="match status" value="1"/>
</dbReference>
<dbReference type="PANTHER" id="PTHR46332:SF5">
    <property type="entry name" value="ASPARTATE BETA-HYDROXYLASE DOMAIN CONTAINING 2"/>
    <property type="match status" value="1"/>
</dbReference>
<name>A0A1H6QCU9_9GAMM</name>
<gene>
    <name evidence="5" type="ORF">SAMN04244572_00013</name>
</gene>
<dbReference type="NCBIfam" id="NF033391">
    <property type="entry name" value="lipid_A_LpxO"/>
    <property type="match status" value="1"/>
</dbReference>
<evidence type="ECO:0000256" key="2">
    <source>
        <dbReference type="ARBA" id="ARBA00022964"/>
    </source>
</evidence>
<keyword evidence="3" id="KW-0560">Oxidoreductase</keyword>
<dbReference type="SUPFAM" id="SSF51197">
    <property type="entry name" value="Clavaminate synthase-like"/>
    <property type="match status" value="1"/>
</dbReference>
<reference evidence="5 6" key="1">
    <citation type="submission" date="2016-10" db="EMBL/GenBank/DDBJ databases">
        <authorList>
            <person name="de Groot N.N."/>
        </authorList>
    </citation>
    <scope>NUCLEOTIDE SEQUENCE [LARGE SCALE GENOMIC DNA]</scope>
    <source>
        <strain evidence="5 6">DSM 373</strain>
    </source>
</reference>
<evidence type="ECO:0000313" key="5">
    <source>
        <dbReference type="EMBL" id="SEI39686.1"/>
    </source>
</evidence>
<dbReference type="GO" id="GO:0051213">
    <property type="term" value="F:dioxygenase activity"/>
    <property type="evidence" value="ECO:0007669"/>
    <property type="project" value="UniProtKB-KW"/>
</dbReference>
<dbReference type="PANTHER" id="PTHR46332">
    <property type="entry name" value="ASPARTATE BETA-HYDROXYLASE DOMAIN-CONTAINING PROTEIN 2"/>
    <property type="match status" value="1"/>
</dbReference>
<comment type="similarity">
    <text evidence="1">Belongs to the aspartyl/asparaginyl beta-hydroxylase family.</text>
</comment>
<sequence length="299" mass="34038">MKFLILAVLVFSVGYVHRRGRVRHTLARQLTDHSSFLAPLNTLLYLTSRVPNRPYLSPDDFPEMKPLQDHWETIRGEAQALFEAGAIKRSDVYNDAGFNSFFKSGWKRFYLKWYGDDHPSASKLCPQTTALLAEIGSVKAAMFAVLPPGARLVRHRDPYAGSLRYHLGLSTPNDPGCFISVDGEPYAWRDGEAVVFDETYIHHAENTTDRDRLILFCDMERPLKYGWATALNRWFSRTVMGAASSPNDAGDRTGGVNRAFKYLYRLRLQGKALKKRSRNLYYTLKWSTLGGLFGLFLLD</sequence>
<organism evidence="5 6">
    <name type="scientific">Azotobacter beijerinckii</name>
    <dbReference type="NCBI Taxonomy" id="170623"/>
    <lineage>
        <taxon>Bacteria</taxon>
        <taxon>Pseudomonadati</taxon>
        <taxon>Pseudomonadota</taxon>
        <taxon>Gammaproteobacteria</taxon>
        <taxon>Pseudomonadales</taxon>
        <taxon>Pseudomonadaceae</taxon>
        <taxon>Azotobacter</taxon>
    </lineage>
</organism>
<evidence type="ECO:0000259" key="4">
    <source>
        <dbReference type="Pfam" id="PF05118"/>
    </source>
</evidence>
<dbReference type="Proteomes" id="UP000199250">
    <property type="component" value="Unassembled WGS sequence"/>
</dbReference>
<dbReference type="AlphaFoldDB" id="A0A1H6QCU9"/>
<evidence type="ECO:0000313" key="6">
    <source>
        <dbReference type="Proteomes" id="UP000199250"/>
    </source>
</evidence>
<keyword evidence="2" id="KW-0223">Dioxygenase</keyword>
<evidence type="ECO:0000256" key="3">
    <source>
        <dbReference type="ARBA" id="ARBA00023002"/>
    </source>
</evidence>
<feature type="domain" description="Aspartyl/asparaginy/proline hydroxylase" evidence="4">
    <location>
        <begin position="69"/>
        <end position="222"/>
    </location>
</feature>
<protein>
    <submittedName>
        <fullName evidence="5">Beta-hydroxylase</fullName>
    </submittedName>
</protein>
<dbReference type="InterPro" id="IPR027443">
    <property type="entry name" value="IPNS-like_sf"/>
</dbReference>
<dbReference type="InterPro" id="IPR051821">
    <property type="entry name" value="Asp/Asn_beta-hydroxylase"/>
</dbReference>